<dbReference type="Proteomes" id="UP000240481">
    <property type="component" value="Unassembled WGS sequence"/>
</dbReference>
<accession>A0A2T3P776</accession>
<reference evidence="1 2" key="1">
    <citation type="submission" date="2018-01" db="EMBL/GenBank/DDBJ databases">
        <title>Whole genome sequencing of Histamine producing bacteria.</title>
        <authorList>
            <person name="Butler K."/>
        </authorList>
    </citation>
    <scope>NUCLEOTIDE SEQUENCE [LARGE SCALE GENOMIC DNA]</scope>
    <source>
        <strain evidence="1 2">DSM 24669</strain>
    </source>
</reference>
<dbReference type="AlphaFoldDB" id="A0A2T3P776"/>
<evidence type="ECO:0000313" key="2">
    <source>
        <dbReference type="Proteomes" id="UP000240481"/>
    </source>
</evidence>
<proteinExistence type="predicted"/>
<keyword evidence="2" id="KW-1185">Reference proteome</keyword>
<dbReference type="EMBL" id="PYLZ01000005">
    <property type="protein sequence ID" value="PSW24490.1"/>
    <property type="molecule type" value="Genomic_DNA"/>
</dbReference>
<protein>
    <submittedName>
        <fullName evidence="1">Uncharacterized protein</fullName>
    </submittedName>
</protein>
<sequence>MHRYVYILLLTVFITACGSGDGNSEQQKVSKPPKATNVALSGIEQGDQIQSGQEAIGQYKFNSTSVPPGLDASIGYWETEAGMSIHRGFKYRIPKDNSLAGIRIRFCVIPFNRADRKAGEKACSKYVLISPIYFNDTNHLVKILSNAYSPEEVGSELLTFVVDKDGEAPNEEFTYRWLRDGQIIPNENQASYWLTVDDEGKHISVCIIDLTTETLVSCSEETNAINAATGTAPFVVIKPLPTQVESGNTLVLDYEFVDFDNDKEDINMTSFSWFIDGNRTSSDQSLHIDDSMLDKKIKGCVTPYSLTGWPKSGEMICTEEVTVHAIPDGIPQAMNVAISGHRFEGERLQGTYDYYESNSVPETQSVYRWSIIHGDIEKDVSSEPYYRLQAGDEAKGNKIRFCVTPQNSHTQGLPRCVTENIAWLDGAGELKEGGEITATLTGYPEFRQSYWLSTNKSAVFPLAISTEPNTISRLLIGPTLPSFINLRAISLCVSFDNEILNSDDVCRELPANHKLTRSITVKGDSGYHAAMNINKSVNIDRGYYLHRPETWAEFRTLPVEMKEKFRSAEASSLANSDLIGLKMTPQDADRYCRLKFGEPGIASTYIYKRYANNDNYNWPEELVEQEFVTKELNDFFVIKNGNLVAADSHKKYAFECVSLIP</sequence>
<dbReference type="STRING" id="680026.AB733_11730"/>
<dbReference type="RefSeq" id="WP_107302715.1">
    <property type="nucleotide sequence ID" value="NZ_AP024853.1"/>
</dbReference>
<name>A0A2T3P776_9GAMM</name>
<gene>
    <name evidence="1" type="ORF">C9I94_10665</name>
</gene>
<evidence type="ECO:0000313" key="1">
    <source>
        <dbReference type="EMBL" id="PSW24490.1"/>
    </source>
</evidence>
<dbReference type="PROSITE" id="PS51257">
    <property type="entry name" value="PROKAR_LIPOPROTEIN"/>
    <property type="match status" value="1"/>
</dbReference>
<comment type="caution">
    <text evidence="1">The sequence shown here is derived from an EMBL/GenBank/DDBJ whole genome shotgun (WGS) entry which is preliminary data.</text>
</comment>
<organism evidence="1 2">
    <name type="scientific">Photobacterium swingsii</name>
    <dbReference type="NCBI Taxonomy" id="680026"/>
    <lineage>
        <taxon>Bacteria</taxon>
        <taxon>Pseudomonadati</taxon>
        <taxon>Pseudomonadota</taxon>
        <taxon>Gammaproteobacteria</taxon>
        <taxon>Vibrionales</taxon>
        <taxon>Vibrionaceae</taxon>
        <taxon>Photobacterium</taxon>
    </lineage>
</organism>
<dbReference type="Gene3D" id="2.60.40.2700">
    <property type="match status" value="1"/>
</dbReference>
<dbReference type="OrthoDB" id="5823891at2"/>